<feature type="region of interest" description="Disordered" evidence="2">
    <location>
        <begin position="336"/>
        <end position="355"/>
    </location>
</feature>
<dbReference type="OrthoDB" id="4542577at2"/>
<sequence>MRDGLASVIAGRDAPRSGPDRRYRHDWALFADWAAAANLDTLPADPTTLATFLAENPAAPATHRRRVSAVNHVHERVGLPAPGRAETIRSALDTNRSARLARAKHQVRQRLPEVPTAGWPQGLFGRRDGLLLVLAASGLGFERISRLRRSEVSVENDTLFVAGAHPVRLDAHPDPRLSPAAVYRRWADVLAFTDRHPSTRLLAHHLERGEIPGGTPLPDSDAPLLTSIDRWGYLPLQPIPLTAASVAAIAEAHLNGRAPTHTAPARRAGTATTPEPERAENPECISAPLGEYFDHGIAARRAAHTALSDVGDLLDTVEDHADRLLEQTLAIIEDWPEADDPSQCSPLLTPSAADF</sequence>
<keyword evidence="1" id="KW-0238">DNA-binding</keyword>
<dbReference type="Gene3D" id="1.10.150.130">
    <property type="match status" value="1"/>
</dbReference>
<evidence type="ECO:0000313" key="3">
    <source>
        <dbReference type="EMBL" id="TQF74113.1"/>
    </source>
</evidence>
<dbReference type="SUPFAM" id="SSF47823">
    <property type="entry name" value="lambda integrase-like, N-terminal domain"/>
    <property type="match status" value="1"/>
</dbReference>
<feature type="region of interest" description="Disordered" evidence="2">
    <location>
        <begin position="1"/>
        <end position="21"/>
    </location>
</feature>
<dbReference type="AlphaFoldDB" id="A0A541BP52"/>
<comment type="caution">
    <text evidence="3">The sequence shown here is derived from an EMBL/GenBank/DDBJ whole genome shotgun (WGS) entry which is preliminary data.</text>
</comment>
<dbReference type="EMBL" id="VIGH01000002">
    <property type="protein sequence ID" value="TQF74113.1"/>
    <property type="molecule type" value="Genomic_DNA"/>
</dbReference>
<organism evidence="3 4">
    <name type="scientific">Rhodococcus spelaei</name>
    <dbReference type="NCBI Taxonomy" id="2546320"/>
    <lineage>
        <taxon>Bacteria</taxon>
        <taxon>Bacillati</taxon>
        <taxon>Actinomycetota</taxon>
        <taxon>Actinomycetes</taxon>
        <taxon>Mycobacteriales</taxon>
        <taxon>Nocardiaceae</taxon>
        <taxon>Rhodococcus</taxon>
    </lineage>
</organism>
<feature type="compositionally biased region" description="Low complexity" evidence="2">
    <location>
        <begin position="258"/>
        <end position="274"/>
    </location>
</feature>
<reference evidence="3 4" key="1">
    <citation type="submission" date="2019-06" db="EMBL/GenBank/DDBJ databases">
        <title>Rhodococcus spaelei sp. nov., isolated from a cave.</title>
        <authorList>
            <person name="Lee S.D."/>
        </authorList>
    </citation>
    <scope>NUCLEOTIDE SEQUENCE [LARGE SCALE GENOMIC DNA]</scope>
    <source>
        <strain evidence="3 4">C9-5</strain>
    </source>
</reference>
<evidence type="ECO:0000313" key="4">
    <source>
        <dbReference type="Proteomes" id="UP000316256"/>
    </source>
</evidence>
<proteinExistence type="predicted"/>
<gene>
    <name evidence="3" type="ORF">FK531_05525</name>
</gene>
<evidence type="ECO:0000256" key="1">
    <source>
        <dbReference type="ARBA" id="ARBA00023125"/>
    </source>
</evidence>
<protein>
    <recommendedName>
        <fullName evidence="5">Recombinase</fullName>
    </recommendedName>
</protein>
<feature type="region of interest" description="Disordered" evidence="2">
    <location>
        <begin position="258"/>
        <end position="281"/>
    </location>
</feature>
<name>A0A541BP52_9NOCA</name>
<dbReference type="InterPro" id="IPR010998">
    <property type="entry name" value="Integrase_recombinase_N"/>
</dbReference>
<keyword evidence="4" id="KW-1185">Reference proteome</keyword>
<evidence type="ECO:0000256" key="2">
    <source>
        <dbReference type="SAM" id="MobiDB-lite"/>
    </source>
</evidence>
<dbReference type="Proteomes" id="UP000316256">
    <property type="component" value="Unassembled WGS sequence"/>
</dbReference>
<evidence type="ECO:0008006" key="5">
    <source>
        <dbReference type="Google" id="ProtNLM"/>
    </source>
</evidence>
<accession>A0A541BP52</accession>
<dbReference type="RefSeq" id="WP_142095967.1">
    <property type="nucleotide sequence ID" value="NZ_VIGH01000002.1"/>
</dbReference>
<dbReference type="GO" id="GO:0003677">
    <property type="term" value="F:DNA binding"/>
    <property type="evidence" value="ECO:0007669"/>
    <property type="project" value="UniProtKB-KW"/>
</dbReference>